<reference evidence="2 3" key="1">
    <citation type="submission" date="2010-03" db="EMBL/GenBank/DDBJ databases">
        <title>Complete sequence of Sideroxydans lithotrophicus ES-1.</title>
        <authorList>
            <consortium name="US DOE Joint Genome Institute"/>
            <person name="Lucas S."/>
            <person name="Copeland A."/>
            <person name="Lapidus A."/>
            <person name="Cheng J.-F."/>
            <person name="Bruce D."/>
            <person name="Goodwin L."/>
            <person name="Pitluck S."/>
            <person name="Munk A.C."/>
            <person name="Detter J.C."/>
            <person name="Han C."/>
            <person name="Tapia R."/>
            <person name="Larimer F."/>
            <person name="Land M."/>
            <person name="Hauser L."/>
            <person name="Kyrpides N."/>
            <person name="Ivanova N."/>
            <person name="Emerson D."/>
            <person name="Woyke T."/>
        </authorList>
    </citation>
    <scope>NUCLEOTIDE SEQUENCE [LARGE SCALE GENOMIC DNA]</scope>
    <source>
        <strain evidence="2 3">ES-1</strain>
    </source>
</reference>
<dbReference type="AlphaFoldDB" id="D5CT39"/>
<dbReference type="Pfam" id="PF21882">
    <property type="entry name" value="Gp53-like_C"/>
    <property type="match status" value="1"/>
</dbReference>
<dbReference type="eggNOG" id="ENOG5030JK6">
    <property type="taxonomic scope" value="Bacteria"/>
</dbReference>
<evidence type="ECO:0000313" key="3">
    <source>
        <dbReference type="Proteomes" id="UP000001625"/>
    </source>
</evidence>
<organism evidence="2 3">
    <name type="scientific">Sideroxydans lithotrophicus (strain ES-1)</name>
    <dbReference type="NCBI Taxonomy" id="580332"/>
    <lineage>
        <taxon>Bacteria</taxon>
        <taxon>Pseudomonadati</taxon>
        <taxon>Pseudomonadota</taxon>
        <taxon>Betaproteobacteria</taxon>
        <taxon>Nitrosomonadales</taxon>
        <taxon>Gallionellaceae</taxon>
        <taxon>Sideroxydans</taxon>
    </lineage>
</organism>
<dbReference type="STRING" id="580332.Slit_1896"/>
<dbReference type="EMBL" id="CP001965">
    <property type="protein sequence ID" value="ADE12125.1"/>
    <property type="molecule type" value="Genomic_DNA"/>
</dbReference>
<feature type="domain" description="Putative tail fiber protein gp53-like C-terminal" evidence="1">
    <location>
        <begin position="370"/>
        <end position="446"/>
    </location>
</feature>
<name>D5CT39_SIDLE</name>
<sequence length="447" mass="45026">MGAILNRQIVYPGQIPQDTDLLNTNKNAMVAICKLAAAALGVNGVVNGLGVVPTGPASLNVNVNPGEIYQLQYIDPTSYGSIAADTTHQVLKQGILLDVALLSCPAPGTVGQSINYLIQAAFSETDTGAVALPYYNSSNPSVAWSGPANSGTPQATQRTDACVVTVKAGAAATTGSQTTPAPDAGNIGLAVVTVANGQATITAANIVQYTGASLVPSDGLASNVAHAIYTKSVAGNTDVTLTAQEAAFPIITINGALTGNINLIVPASSRQRIINNVTSGAFQVTVKTAAGTGVVVPQGYCLPLFCDGTNVLSQVSALLTQAQGDARYAALAGLSTQLFSVAAATAAAHAVNLGQFTTNLVLGTAGSMTLPGGLILKWGVANLITSTVITFPVAFPTACYGVYLTGQAGTIIGGVSAISAASYTGSSYNSSTQAATSGNYYWFAIGK</sequence>
<dbReference type="HOGENOM" id="CLU_612354_0_0_4"/>
<keyword evidence="3" id="KW-1185">Reference proteome</keyword>
<proteinExistence type="predicted"/>
<evidence type="ECO:0000259" key="1">
    <source>
        <dbReference type="Pfam" id="PF21882"/>
    </source>
</evidence>
<protein>
    <recommendedName>
        <fullName evidence="1">Putative tail fiber protein gp53-like C-terminal domain-containing protein</fullName>
    </recommendedName>
</protein>
<dbReference type="KEGG" id="slt:Slit_1896"/>
<dbReference type="InterPro" id="IPR054075">
    <property type="entry name" value="Gp53-like_C"/>
</dbReference>
<accession>D5CT39</accession>
<gene>
    <name evidence="2" type="ordered locus">Slit_1896</name>
</gene>
<evidence type="ECO:0000313" key="2">
    <source>
        <dbReference type="EMBL" id="ADE12125.1"/>
    </source>
</evidence>
<dbReference type="Proteomes" id="UP000001625">
    <property type="component" value="Chromosome"/>
</dbReference>
<dbReference type="Gene3D" id="2.60.40.3940">
    <property type="match status" value="1"/>
</dbReference>